<reference evidence="1" key="2">
    <citation type="submission" date="2022-10" db="EMBL/GenBank/DDBJ databases">
        <authorList>
            <person name="Trinh H.N."/>
        </authorList>
    </citation>
    <scope>NUCLEOTIDE SEQUENCE</scope>
    <source>
        <strain evidence="1">RN2-1</strain>
    </source>
</reference>
<name>A0AA41YS84_9PROT</name>
<organism evidence="1 2">
    <name type="scientific">Limobrevibacterium gyesilva</name>
    <dbReference type="NCBI Taxonomy" id="2991712"/>
    <lineage>
        <taxon>Bacteria</taxon>
        <taxon>Pseudomonadati</taxon>
        <taxon>Pseudomonadota</taxon>
        <taxon>Alphaproteobacteria</taxon>
        <taxon>Acetobacterales</taxon>
        <taxon>Acetobacteraceae</taxon>
        <taxon>Limobrevibacterium</taxon>
    </lineage>
</organism>
<reference evidence="1" key="1">
    <citation type="submission" date="2022-09" db="EMBL/GenBank/DDBJ databases">
        <title>Rhodovastum sp. nov. RN2-1 isolated from soil in Seongnam, South Korea.</title>
        <authorList>
            <person name="Le N.T."/>
        </authorList>
    </citation>
    <scope>NUCLEOTIDE SEQUENCE</scope>
    <source>
        <strain evidence="1">RN2-1</strain>
    </source>
</reference>
<comment type="caution">
    <text evidence="1">The sequence shown here is derived from an EMBL/GenBank/DDBJ whole genome shotgun (WGS) entry which is preliminary data.</text>
</comment>
<sequence>MTSLQLGLPGLDQPPLTDVVLADIIRAAEHERGIYRPGGSRHALLGLVLHLAHELQRARLNAMDAAPTGEACLPAAHRVCADDGVTMT</sequence>
<accession>A0AA41YS84</accession>
<evidence type="ECO:0000313" key="1">
    <source>
        <dbReference type="EMBL" id="MCW3477388.1"/>
    </source>
</evidence>
<dbReference type="Proteomes" id="UP001165679">
    <property type="component" value="Unassembled WGS sequence"/>
</dbReference>
<keyword evidence="2" id="KW-1185">Reference proteome</keyword>
<dbReference type="EMBL" id="JAPDNT010000036">
    <property type="protein sequence ID" value="MCW3477388.1"/>
    <property type="molecule type" value="Genomic_DNA"/>
</dbReference>
<dbReference type="AlphaFoldDB" id="A0AA41YS84"/>
<gene>
    <name evidence="1" type="ORF">OL599_22725</name>
</gene>
<evidence type="ECO:0000313" key="2">
    <source>
        <dbReference type="Proteomes" id="UP001165679"/>
    </source>
</evidence>
<protein>
    <submittedName>
        <fullName evidence="1">Uncharacterized protein</fullName>
    </submittedName>
</protein>
<dbReference type="RefSeq" id="WP_264716335.1">
    <property type="nucleotide sequence ID" value="NZ_JAPDNT010000036.1"/>
</dbReference>
<proteinExistence type="predicted"/>